<name>A0ABQ9HGB9_9NEOP</name>
<comment type="caution">
    <text evidence="2">The sequence shown here is derived from an EMBL/GenBank/DDBJ whole genome shotgun (WGS) entry which is preliminary data.</text>
</comment>
<feature type="region of interest" description="Disordered" evidence="1">
    <location>
        <begin position="71"/>
        <end position="107"/>
    </location>
</feature>
<feature type="compositionally biased region" description="Polar residues" evidence="1">
    <location>
        <begin position="84"/>
        <end position="93"/>
    </location>
</feature>
<sequence length="392" mass="43258">MSLIAPIHAAAAHFQAPQNVIMATEDSMLSRCRACIREGGHHLKQFLELCDQLLYGINSNISAYHRWNARAGETGDPREKTRRSATSSGTIPTCENPGVTPPETEPGSLTITPKVLIADLVKFFGIAGLRVQEVFKRSVNLRVEGHGGIAIRVITSHLGEPGSDSRRGGFRIFASVNRAGRCRWSAGFLRNLPPPNPPNSGASPYSPAPPSSALEPSIDAVARAIPSEWLERFQFSKLIDGQRSGRGYSQCKICCRRHGKGETTQTNFYLRCTCAQDAYVQDDNSKAITFRCVSRREKHATALLLAVLFSLFNCPFLIENEGKAQRKKFVAEPLSLLGGAVSNDEDKKHFDAEQELHVRFKEREGEKERKGVAVANRLLVDICHILQQLVQA</sequence>
<gene>
    <name evidence="2" type="ORF">PR048_015125</name>
</gene>
<proteinExistence type="predicted"/>
<dbReference type="EMBL" id="JARBHB010000005">
    <property type="protein sequence ID" value="KAJ8883282.1"/>
    <property type="molecule type" value="Genomic_DNA"/>
</dbReference>
<evidence type="ECO:0000256" key="1">
    <source>
        <dbReference type="SAM" id="MobiDB-lite"/>
    </source>
</evidence>
<evidence type="ECO:0000313" key="2">
    <source>
        <dbReference type="EMBL" id="KAJ8883282.1"/>
    </source>
</evidence>
<organism evidence="2 3">
    <name type="scientific">Dryococelus australis</name>
    <dbReference type="NCBI Taxonomy" id="614101"/>
    <lineage>
        <taxon>Eukaryota</taxon>
        <taxon>Metazoa</taxon>
        <taxon>Ecdysozoa</taxon>
        <taxon>Arthropoda</taxon>
        <taxon>Hexapoda</taxon>
        <taxon>Insecta</taxon>
        <taxon>Pterygota</taxon>
        <taxon>Neoptera</taxon>
        <taxon>Polyneoptera</taxon>
        <taxon>Phasmatodea</taxon>
        <taxon>Verophasmatodea</taxon>
        <taxon>Anareolatae</taxon>
        <taxon>Phasmatidae</taxon>
        <taxon>Eurycanthinae</taxon>
        <taxon>Dryococelus</taxon>
    </lineage>
</organism>
<accession>A0ABQ9HGB9</accession>
<evidence type="ECO:0000313" key="3">
    <source>
        <dbReference type="Proteomes" id="UP001159363"/>
    </source>
</evidence>
<dbReference type="Proteomes" id="UP001159363">
    <property type="component" value="Chromosome 4"/>
</dbReference>
<protein>
    <submittedName>
        <fullName evidence="2">Uncharacterized protein</fullName>
    </submittedName>
</protein>
<reference evidence="2 3" key="1">
    <citation type="submission" date="2023-02" db="EMBL/GenBank/DDBJ databases">
        <title>LHISI_Scaffold_Assembly.</title>
        <authorList>
            <person name="Stuart O.P."/>
            <person name="Cleave R."/>
            <person name="Magrath M.J.L."/>
            <person name="Mikheyev A.S."/>
        </authorList>
    </citation>
    <scope>NUCLEOTIDE SEQUENCE [LARGE SCALE GENOMIC DNA]</scope>
    <source>
        <strain evidence="2">Daus_M_001</strain>
        <tissue evidence="2">Leg muscle</tissue>
    </source>
</reference>
<keyword evidence="3" id="KW-1185">Reference proteome</keyword>